<dbReference type="AlphaFoldDB" id="A0A4P2QHP6"/>
<feature type="compositionally biased region" description="Pro residues" evidence="1">
    <location>
        <begin position="33"/>
        <end position="45"/>
    </location>
</feature>
<dbReference type="Proteomes" id="UP000295497">
    <property type="component" value="Chromosome"/>
</dbReference>
<dbReference type="RefSeq" id="WP_129573296.1">
    <property type="nucleotide sequence ID" value="NZ_CP012672.1"/>
</dbReference>
<evidence type="ECO:0000313" key="3">
    <source>
        <dbReference type="EMBL" id="AUX29061.1"/>
    </source>
</evidence>
<dbReference type="Gene3D" id="2.30.42.10">
    <property type="match status" value="1"/>
</dbReference>
<gene>
    <name evidence="3" type="ORF">SOCE836_011470</name>
</gene>
<feature type="domain" description="PDZ" evidence="2">
    <location>
        <begin position="903"/>
        <end position="969"/>
    </location>
</feature>
<dbReference type="SMART" id="SM00228">
    <property type="entry name" value="PDZ"/>
    <property type="match status" value="1"/>
</dbReference>
<evidence type="ECO:0000259" key="2">
    <source>
        <dbReference type="PROSITE" id="PS50106"/>
    </source>
</evidence>
<dbReference type="SUPFAM" id="SSF49452">
    <property type="entry name" value="Starch-binding domain-like"/>
    <property type="match status" value="4"/>
</dbReference>
<dbReference type="InterPro" id="IPR041489">
    <property type="entry name" value="PDZ_6"/>
</dbReference>
<reference evidence="3 4" key="1">
    <citation type="submission" date="2015-09" db="EMBL/GenBank/DDBJ databases">
        <title>Sorangium comparison.</title>
        <authorList>
            <person name="Zaburannyi N."/>
            <person name="Bunk B."/>
            <person name="Overmann J."/>
            <person name="Mueller R."/>
        </authorList>
    </citation>
    <scope>NUCLEOTIDE SEQUENCE [LARGE SCALE GENOMIC DNA]</scope>
    <source>
        <strain evidence="3 4">So ce836</strain>
    </source>
</reference>
<dbReference type="EMBL" id="CP012672">
    <property type="protein sequence ID" value="AUX29061.1"/>
    <property type="molecule type" value="Genomic_DNA"/>
</dbReference>
<feature type="region of interest" description="Disordered" evidence="1">
    <location>
        <begin position="837"/>
        <end position="857"/>
    </location>
</feature>
<dbReference type="GO" id="GO:0030246">
    <property type="term" value="F:carbohydrate binding"/>
    <property type="evidence" value="ECO:0007669"/>
    <property type="project" value="InterPro"/>
</dbReference>
<protein>
    <recommendedName>
        <fullName evidence="2">PDZ domain-containing protein</fullName>
    </recommendedName>
</protein>
<dbReference type="SUPFAM" id="SSF50156">
    <property type="entry name" value="PDZ domain-like"/>
    <property type="match status" value="1"/>
</dbReference>
<sequence>MKRPWTKTMGVLGVLCLACLVLLVRPSCSRSTPAPPSSAAPPPASAGPAAGKARRRATEPKPREPGSIAGRVAEPAGAPVAGALVCAVVEPAAPGAPPSAEAREPVCAPSAADGRYALSGLPPARWTITASAPHHRPARYASPDAARTPFVELGAGEARAGVDLVLLAGGVEVRGQVEDIGGGAISGALVTLDWLEPGMGSVVARSDAQGLYAAWIDEGPYVARAQADGYAAAARDGVAPGPSLKLLLTPASALVGRVVEAGSGAPVEGATISLDSEGAWGMMHGMPAARSDAEGRFRVDRLAPGRYRLVARALGKLGQARESVLLGLGQTSREVVIEVHRARVVAGRVAVAPDGAPCERGVVGLLSPGQAGIQSAAVEADGSVLFDAVLRGSYEVLVACAHHIAEPTYPAVEVGDADVEGLVWTVRAGLAIRGRVVDRDQNPVLAAVHAYAPAMMGARGATGAAARSEADGTFVLKGLAPAKYMIMARPVSHAEPAPVEVELRDGHAPEVTIVVDRGGAIEGIVTDEDRKPVASVNVSILGTPPDMGTPGAAMGLMRPPAGGMVKSLDDGSFVMRGLPPGDYQVVAGDAPPALPPQGPGARGGAPRAVSARVEAGASARVTLVVERRNGEIHGRVVDDIGEPVTDAFVHAERELEGAIPPGASNQGRARWGAFAQSPVLADSEGKFVVGSLPQGTYTVHAYRKGGGEAFAEHVHTGDSVTLTLKPAGAISGTLSVPSGKVPEQFTVRALDRGAALLRAETFAFTGGAFTISDLPEGQYEISTETQEGTASVEVALAPGEQRSGVVLALAPRASLKGQVTSLDGGAPIAGVRISAYPRKGAPSVGPGSQQESRSDEAGRFEVNQAPSGPLMLVCAPSDPVGSPYDVAVLPVDAQPGAVTDVGRVVLAKRRVGPENPPGDLGFSIKDAFAMDLSAQTLEVIEVRPGGPAAHAGLQVGDVIVSVDGHDVRGKMAYLYRPLSTVPAGTRVTLGLSRGATVSITAGGMQPPQGPPAGVPAR</sequence>
<name>A0A4P2QHP6_SORCE</name>
<dbReference type="Pfam" id="PF13620">
    <property type="entry name" value="CarboxypepD_reg"/>
    <property type="match status" value="2"/>
</dbReference>
<dbReference type="Pfam" id="PF17820">
    <property type="entry name" value="PDZ_6"/>
    <property type="match status" value="1"/>
</dbReference>
<dbReference type="InterPro" id="IPR001478">
    <property type="entry name" value="PDZ"/>
</dbReference>
<evidence type="ECO:0000256" key="1">
    <source>
        <dbReference type="SAM" id="MobiDB-lite"/>
    </source>
</evidence>
<dbReference type="InterPro" id="IPR013784">
    <property type="entry name" value="Carb-bd-like_fold"/>
</dbReference>
<evidence type="ECO:0000313" key="4">
    <source>
        <dbReference type="Proteomes" id="UP000295497"/>
    </source>
</evidence>
<dbReference type="PROSITE" id="PS50106">
    <property type="entry name" value="PDZ"/>
    <property type="match status" value="1"/>
</dbReference>
<dbReference type="Gene3D" id="2.60.40.1120">
    <property type="entry name" value="Carboxypeptidase-like, regulatory domain"/>
    <property type="match status" value="3"/>
</dbReference>
<feature type="region of interest" description="Disordered" evidence="1">
    <location>
        <begin position="31"/>
        <end position="73"/>
    </location>
</feature>
<organism evidence="3 4">
    <name type="scientific">Sorangium cellulosum</name>
    <name type="common">Polyangium cellulosum</name>
    <dbReference type="NCBI Taxonomy" id="56"/>
    <lineage>
        <taxon>Bacteria</taxon>
        <taxon>Pseudomonadati</taxon>
        <taxon>Myxococcota</taxon>
        <taxon>Polyangia</taxon>
        <taxon>Polyangiales</taxon>
        <taxon>Polyangiaceae</taxon>
        <taxon>Sorangium</taxon>
    </lineage>
</organism>
<dbReference type="SUPFAM" id="SSF49464">
    <property type="entry name" value="Carboxypeptidase regulatory domain-like"/>
    <property type="match status" value="1"/>
</dbReference>
<accession>A0A4P2QHP6</accession>
<proteinExistence type="predicted"/>
<dbReference type="InterPro" id="IPR036034">
    <property type="entry name" value="PDZ_sf"/>
</dbReference>
<dbReference type="InterPro" id="IPR008969">
    <property type="entry name" value="CarboxyPept-like_regulatory"/>
</dbReference>